<evidence type="ECO:0000313" key="1">
    <source>
        <dbReference type="EMBL" id="MED6140363.1"/>
    </source>
</evidence>
<gene>
    <name evidence="1" type="ORF">PIB30_092436</name>
</gene>
<protein>
    <submittedName>
        <fullName evidence="1">Uncharacterized protein</fullName>
    </submittedName>
</protein>
<proteinExistence type="predicted"/>
<reference evidence="1 2" key="1">
    <citation type="journal article" date="2023" name="Plants (Basel)">
        <title>Bridging the Gap: Combining Genomics and Transcriptomics Approaches to Understand Stylosanthes scabra, an Orphan Legume from the Brazilian Caatinga.</title>
        <authorList>
            <person name="Ferreira-Neto J.R.C."/>
            <person name="da Silva M.D."/>
            <person name="Binneck E."/>
            <person name="de Melo N.F."/>
            <person name="da Silva R.H."/>
            <person name="de Melo A.L.T.M."/>
            <person name="Pandolfi V."/>
            <person name="Bustamante F.O."/>
            <person name="Brasileiro-Vidal A.C."/>
            <person name="Benko-Iseppon A.M."/>
        </authorList>
    </citation>
    <scope>NUCLEOTIDE SEQUENCE [LARGE SCALE GENOMIC DNA]</scope>
    <source>
        <tissue evidence="1">Leaves</tissue>
    </source>
</reference>
<dbReference type="EMBL" id="JASCZI010062321">
    <property type="protein sequence ID" value="MED6140363.1"/>
    <property type="molecule type" value="Genomic_DNA"/>
</dbReference>
<name>A0ABU6SX76_9FABA</name>
<dbReference type="Proteomes" id="UP001341840">
    <property type="component" value="Unassembled WGS sequence"/>
</dbReference>
<comment type="caution">
    <text evidence="1">The sequence shown here is derived from an EMBL/GenBank/DDBJ whole genome shotgun (WGS) entry which is preliminary data.</text>
</comment>
<organism evidence="1 2">
    <name type="scientific">Stylosanthes scabra</name>
    <dbReference type="NCBI Taxonomy" id="79078"/>
    <lineage>
        <taxon>Eukaryota</taxon>
        <taxon>Viridiplantae</taxon>
        <taxon>Streptophyta</taxon>
        <taxon>Embryophyta</taxon>
        <taxon>Tracheophyta</taxon>
        <taxon>Spermatophyta</taxon>
        <taxon>Magnoliopsida</taxon>
        <taxon>eudicotyledons</taxon>
        <taxon>Gunneridae</taxon>
        <taxon>Pentapetalae</taxon>
        <taxon>rosids</taxon>
        <taxon>fabids</taxon>
        <taxon>Fabales</taxon>
        <taxon>Fabaceae</taxon>
        <taxon>Papilionoideae</taxon>
        <taxon>50 kb inversion clade</taxon>
        <taxon>dalbergioids sensu lato</taxon>
        <taxon>Dalbergieae</taxon>
        <taxon>Pterocarpus clade</taxon>
        <taxon>Stylosanthes</taxon>
    </lineage>
</organism>
<evidence type="ECO:0000313" key="2">
    <source>
        <dbReference type="Proteomes" id="UP001341840"/>
    </source>
</evidence>
<sequence length="161" mass="18386">MYSGKKVQQQTIGHTYSSNLKLHDLLCHRFDKRSYFVAKNSVRHVEIVQNHDHVLLLLLLRLQILYPGLGGYREDFLNRRPSLKETGTLEDLVSGRVSRLRLLRMFGGQGHASSRDDRRRLCQSLLLPPVVVSAQPNSSGTSPDLKVFVEPVRRRAMVLDV</sequence>
<keyword evidence="2" id="KW-1185">Reference proteome</keyword>
<accession>A0ABU6SX76</accession>